<dbReference type="AlphaFoldDB" id="A0A3N0Y6P0"/>
<accession>A0A3N0Y6P0</accession>
<evidence type="ECO:0000313" key="2">
    <source>
        <dbReference type="Proteomes" id="UP000281406"/>
    </source>
</evidence>
<organism evidence="1 2">
    <name type="scientific">Anabarilius grahami</name>
    <name type="common">Kanglang fish</name>
    <name type="synonym">Barilius grahami</name>
    <dbReference type="NCBI Taxonomy" id="495550"/>
    <lineage>
        <taxon>Eukaryota</taxon>
        <taxon>Metazoa</taxon>
        <taxon>Chordata</taxon>
        <taxon>Craniata</taxon>
        <taxon>Vertebrata</taxon>
        <taxon>Euteleostomi</taxon>
        <taxon>Actinopterygii</taxon>
        <taxon>Neopterygii</taxon>
        <taxon>Teleostei</taxon>
        <taxon>Ostariophysi</taxon>
        <taxon>Cypriniformes</taxon>
        <taxon>Xenocyprididae</taxon>
        <taxon>Xenocypridinae</taxon>
        <taxon>Xenocypridinae incertae sedis</taxon>
        <taxon>Anabarilius</taxon>
    </lineage>
</organism>
<comment type="caution">
    <text evidence="1">The sequence shown here is derived from an EMBL/GenBank/DDBJ whole genome shotgun (WGS) entry which is preliminary data.</text>
</comment>
<name>A0A3N0Y6P0_ANAGA</name>
<reference evidence="1 2" key="1">
    <citation type="submission" date="2018-10" db="EMBL/GenBank/DDBJ databases">
        <title>Genome assembly for a Yunnan-Guizhou Plateau 3E fish, Anabarilius grahami (Regan), and its evolutionary and genetic applications.</title>
        <authorList>
            <person name="Jiang W."/>
        </authorList>
    </citation>
    <scope>NUCLEOTIDE SEQUENCE [LARGE SCALE GENOMIC DNA]</scope>
    <source>
        <strain evidence="1">AG-KIZ</strain>
        <tissue evidence="1">Muscle</tissue>
    </source>
</reference>
<dbReference type="OrthoDB" id="8963639at2759"/>
<protein>
    <submittedName>
        <fullName evidence="1">Uncharacterized protein</fullName>
    </submittedName>
</protein>
<proteinExistence type="predicted"/>
<gene>
    <name evidence="1" type="ORF">DPX16_3490</name>
</gene>
<dbReference type="Proteomes" id="UP000281406">
    <property type="component" value="Unassembled WGS sequence"/>
</dbReference>
<evidence type="ECO:0000313" key="1">
    <source>
        <dbReference type="EMBL" id="ROL41862.1"/>
    </source>
</evidence>
<sequence>MADFRGKFEHAAVRLCVITSLFQKKVLSLLVDIRHRLKETQPASSAVHIERIDTVEDFEIQEQRLSDAQAFGILVEGIMKFDSAATEEYIKMNVAEHLKHAPQRLGGGGFTTP</sequence>
<dbReference type="EMBL" id="RJVU01051426">
    <property type="protein sequence ID" value="ROL41862.1"/>
    <property type="molecule type" value="Genomic_DNA"/>
</dbReference>
<keyword evidence="2" id="KW-1185">Reference proteome</keyword>